<evidence type="ECO:0000256" key="1">
    <source>
        <dbReference type="SAM" id="Phobius"/>
    </source>
</evidence>
<evidence type="ECO:0000313" key="2">
    <source>
        <dbReference type="EMBL" id="TFZ83566.1"/>
    </source>
</evidence>
<feature type="transmembrane region" description="Helical" evidence="1">
    <location>
        <begin position="89"/>
        <end position="111"/>
    </location>
</feature>
<feature type="transmembrane region" description="Helical" evidence="1">
    <location>
        <begin position="131"/>
        <end position="151"/>
    </location>
</feature>
<keyword evidence="1" id="KW-1133">Transmembrane helix</keyword>
<keyword evidence="3" id="KW-1185">Reference proteome</keyword>
<organism evidence="2 3">
    <name type="scientific">Candidatus Macondimonas diazotrophica</name>
    <dbReference type="NCBI Taxonomy" id="2305248"/>
    <lineage>
        <taxon>Bacteria</taxon>
        <taxon>Pseudomonadati</taxon>
        <taxon>Pseudomonadota</taxon>
        <taxon>Gammaproteobacteria</taxon>
        <taxon>Chromatiales</taxon>
        <taxon>Ectothiorhodospiraceae</taxon>
        <taxon>Candidatus Macondimonas</taxon>
    </lineage>
</organism>
<feature type="transmembrane region" description="Helical" evidence="1">
    <location>
        <begin position="20"/>
        <end position="51"/>
    </location>
</feature>
<sequence length="213" mass="22121">MTIAPSPESAAGETPRIALAAVPLAIASTSLISGLALGLAAGALFAAISVLQPRLTRLPDAELRLPIATLLLAGFIAILDRLIDTYLHHLHAAMAGPLPLVAATGLLLLMVPGHPIEPAPAVRPSFSRRTLLIVAGLPPLMGALRELAASLRIGLLPLIGTGPIPVPRHLVFPIAAWPTGGFVAFALLIVIGRTLRHRTPSRTIPPMSAESIE</sequence>
<name>A0A4Z0FCU8_9GAMM</name>
<dbReference type="EMBL" id="SRIO01000003">
    <property type="protein sequence ID" value="TFZ83566.1"/>
    <property type="molecule type" value="Genomic_DNA"/>
</dbReference>
<feature type="transmembrane region" description="Helical" evidence="1">
    <location>
        <begin position="171"/>
        <end position="192"/>
    </location>
</feature>
<feature type="transmembrane region" description="Helical" evidence="1">
    <location>
        <begin position="63"/>
        <end position="83"/>
    </location>
</feature>
<proteinExistence type="predicted"/>
<evidence type="ECO:0000313" key="3">
    <source>
        <dbReference type="Proteomes" id="UP000297890"/>
    </source>
</evidence>
<accession>A0A4Z0FCU8</accession>
<gene>
    <name evidence="2" type="ORF">E4680_03450</name>
</gene>
<dbReference type="RefSeq" id="WP_135280983.1">
    <property type="nucleotide sequence ID" value="NZ_SRIO01000003.1"/>
</dbReference>
<dbReference type="AlphaFoldDB" id="A0A4Z0FCU8"/>
<reference evidence="2 3" key="1">
    <citation type="journal article" date="2019" name="ISME J.">
        <title>Candidatus Macondimonas diazotrophica, a novel gammaproteobacterial genus dominating crude-oil-contaminated coastal sediments.</title>
        <authorList>
            <person name="Karthikeyan S."/>
            <person name="Konstantinidis K."/>
        </authorList>
    </citation>
    <scope>NUCLEOTIDE SEQUENCE [LARGE SCALE GENOMIC DNA]</scope>
    <source>
        <strain evidence="2 3">KTK01</strain>
    </source>
</reference>
<keyword evidence="1" id="KW-0472">Membrane</keyword>
<protein>
    <submittedName>
        <fullName evidence="2">Uncharacterized protein</fullName>
    </submittedName>
</protein>
<comment type="caution">
    <text evidence="2">The sequence shown here is derived from an EMBL/GenBank/DDBJ whole genome shotgun (WGS) entry which is preliminary data.</text>
</comment>
<keyword evidence="1" id="KW-0812">Transmembrane</keyword>
<dbReference type="Proteomes" id="UP000297890">
    <property type="component" value="Unassembled WGS sequence"/>
</dbReference>